<dbReference type="Pfam" id="PF01425">
    <property type="entry name" value="Amidase"/>
    <property type="match status" value="1"/>
</dbReference>
<gene>
    <name evidence="3" type="ORF">KHA93_22620</name>
</gene>
<dbReference type="EMBL" id="JAGYPJ010000002">
    <property type="protein sequence ID" value="MBS4202400.1"/>
    <property type="molecule type" value="Genomic_DNA"/>
</dbReference>
<dbReference type="InterPro" id="IPR023631">
    <property type="entry name" value="Amidase_dom"/>
</dbReference>
<dbReference type="AlphaFoldDB" id="A0A942YP52"/>
<dbReference type="PANTHER" id="PTHR11895">
    <property type="entry name" value="TRANSAMIDASE"/>
    <property type="match status" value="1"/>
</dbReference>
<reference evidence="3 4" key="1">
    <citation type="submission" date="2021-05" db="EMBL/GenBank/DDBJ databases">
        <title>Novel Bacillus species.</title>
        <authorList>
            <person name="Liu G."/>
        </authorList>
    </citation>
    <scope>NUCLEOTIDE SEQUENCE [LARGE SCALE GENOMIC DNA]</scope>
    <source>
        <strain evidence="3 4">FJAT-49732</strain>
    </source>
</reference>
<evidence type="ECO:0000313" key="3">
    <source>
        <dbReference type="EMBL" id="MBS4202400.1"/>
    </source>
</evidence>
<evidence type="ECO:0000313" key="4">
    <source>
        <dbReference type="Proteomes" id="UP000682713"/>
    </source>
</evidence>
<dbReference type="InterPro" id="IPR020556">
    <property type="entry name" value="Amidase_CS"/>
</dbReference>
<comment type="similarity">
    <text evidence="1">Belongs to the amidase family.</text>
</comment>
<name>A0A942YP52_9BACI</name>
<dbReference type="PROSITE" id="PS00571">
    <property type="entry name" value="AMIDASES"/>
    <property type="match status" value="1"/>
</dbReference>
<proteinExistence type="inferred from homology"/>
<dbReference type="PANTHER" id="PTHR11895:SF7">
    <property type="entry name" value="GLUTAMYL-TRNA(GLN) AMIDOTRANSFERASE SUBUNIT A, MITOCHONDRIAL"/>
    <property type="match status" value="1"/>
</dbReference>
<dbReference type="SUPFAM" id="SSF75304">
    <property type="entry name" value="Amidase signature (AS) enzymes"/>
    <property type="match status" value="1"/>
</dbReference>
<keyword evidence="4" id="KW-1185">Reference proteome</keyword>
<evidence type="ECO:0000259" key="2">
    <source>
        <dbReference type="Pfam" id="PF01425"/>
    </source>
</evidence>
<dbReference type="Gene3D" id="3.90.1300.10">
    <property type="entry name" value="Amidase signature (AS) domain"/>
    <property type="match status" value="1"/>
</dbReference>
<dbReference type="RefSeq" id="WP_213113184.1">
    <property type="nucleotide sequence ID" value="NZ_JAGYPJ010000002.1"/>
</dbReference>
<dbReference type="InterPro" id="IPR036928">
    <property type="entry name" value="AS_sf"/>
</dbReference>
<organism evidence="3 4">
    <name type="scientific">Lederbergia citrisecunda</name>
    <dbReference type="NCBI Taxonomy" id="2833583"/>
    <lineage>
        <taxon>Bacteria</taxon>
        <taxon>Bacillati</taxon>
        <taxon>Bacillota</taxon>
        <taxon>Bacilli</taxon>
        <taxon>Bacillales</taxon>
        <taxon>Bacillaceae</taxon>
        <taxon>Lederbergia</taxon>
    </lineage>
</organism>
<accession>A0A942YP52</accession>
<dbReference type="GO" id="GO:0003824">
    <property type="term" value="F:catalytic activity"/>
    <property type="evidence" value="ECO:0007669"/>
    <property type="project" value="InterPro"/>
</dbReference>
<dbReference type="Proteomes" id="UP000682713">
    <property type="component" value="Unassembled WGS sequence"/>
</dbReference>
<evidence type="ECO:0000256" key="1">
    <source>
        <dbReference type="ARBA" id="ARBA00009199"/>
    </source>
</evidence>
<feature type="domain" description="Amidase" evidence="2">
    <location>
        <begin position="59"/>
        <end position="473"/>
    </location>
</feature>
<sequence>MHDYKQYDGLGLAELIQNKEVKPEEVREMAIREIEQKNGNLNAVIHKIYDDPEVGDLVQSKGIFAGVPVFTKDISQEIKGKPISSGSKILADYIADHDSEFVRQIIDAGVIIMGQTNVPEFALMGITEPVFYGPSRNPWNTDYTPGGSSGGSAAAVASGMVPIAGANDGGGSIRIPAAFCGLFGLKPTRGRTPIGPDRGRVWQGASGEHILSRTVRDSAAMLDQYRYDRASAFIAPPFNGSYLEASATPISRSLKIAFTTNSPLGSTVDDECKEAVNKTVKLLESIGHHIIEQEAPIDGKRLASNYMMLYFAEVAATLTSLEEVIGRKVRFQDVEPTTWILSLLGKAVSAEEFLTSLTFWDKAAIQMESFHDDYDLYITPTTAYPPSRIGELDQTQFEKMLIRTIGGLGLGGILKKSGFVDKIAYKSLERTPFTQLSNLTGQPAITLPMHLTKDGLPCGVQVMARRGGEDLLLQLAGQLEKTDSWIDVKENPTY</sequence>
<dbReference type="InterPro" id="IPR000120">
    <property type="entry name" value="Amidase"/>
</dbReference>
<protein>
    <submittedName>
        <fullName evidence="3">Amidase</fullName>
    </submittedName>
</protein>
<comment type="caution">
    <text evidence="3">The sequence shown here is derived from an EMBL/GenBank/DDBJ whole genome shotgun (WGS) entry which is preliminary data.</text>
</comment>